<dbReference type="Gene3D" id="3.30.420.10">
    <property type="entry name" value="Ribonuclease H-like superfamily/Ribonuclease H"/>
    <property type="match status" value="1"/>
</dbReference>
<dbReference type="EMBL" id="WJBH02000006">
    <property type="protein sequence ID" value="KAI9557327.1"/>
    <property type="molecule type" value="Genomic_DNA"/>
</dbReference>
<reference evidence="2 3" key="1">
    <citation type="submission" date="2022-05" db="EMBL/GenBank/DDBJ databases">
        <title>A multi-omics perspective on studying reproductive biology in Daphnia sinensis.</title>
        <authorList>
            <person name="Jia J."/>
        </authorList>
    </citation>
    <scope>NUCLEOTIDE SEQUENCE [LARGE SCALE GENOMIC DNA]</scope>
    <source>
        <strain evidence="2 3">WSL</strain>
    </source>
</reference>
<evidence type="ECO:0000256" key="1">
    <source>
        <dbReference type="SAM" id="MobiDB-lite"/>
    </source>
</evidence>
<dbReference type="InterPro" id="IPR036397">
    <property type="entry name" value="RNaseH_sf"/>
</dbReference>
<protein>
    <recommendedName>
        <fullName evidence="4">RNase H type-1 domain-containing protein</fullName>
    </recommendedName>
</protein>
<dbReference type="SUPFAM" id="SSF53098">
    <property type="entry name" value="Ribonuclease H-like"/>
    <property type="match status" value="1"/>
</dbReference>
<dbReference type="Proteomes" id="UP000820818">
    <property type="component" value="Linkage Group LG6"/>
</dbReference>
<dbReference type="GO" id="GO:0003676">
    <property type="term" value="F:nucleic acid binding"/>
    <property type="evidence" value="ECO:0007669"/>
    <property type="project" value="InterPro"/>
</dbReference>
<evidence type="ECO:0008006" key="4">
    <source>
        <dbReference type="Google" id="ProtNLM"/>
    </source>
</evidence>
<organism evidence="2 3">
    <name type="scientific">Daphnia sinensis</name>
    <dbReference type="NCBI Taxonomy" id="1820382"/>
    <lineage>
        <taxon>Eukaryota</taxon>
        <taxon>Metazoa</taxon>
        <taxon>Ecdysozoa</taxon>
        <taxon>Arthropoda</taxon>
        <taxon>Crustacea</taxon>
        <taxon>Branchiopoda</taxon>
        <taxon>Diplostraca</taxon>
        <taxon>Cladocera</taxon>
        <taxon>Anomopoda</taxon>
        <taxon>Daphniidae</taxon>
        <taxon>Daphnia</taxon>
        <taxon>Daphnia similis group</taxon>
    </lineage>
</organism>
<dbReference type="InterPro" id="IPR012337">
    <property type="entry name" value="RNaseH-like_sf"/>
</dbReference>
<dbReference type="AlphaFoldDB" id="A0AAD5PS00"/>
<evidence type="ECO:0000313" key="2">
    <source>
        <dbReference type="EMBL" id="KAI9557327.1"/>
    </source>
</evidence>
<proteinExistence type="predicted"/>
<feature type="region of interest" description="Disordered" evidence="1">
    <location>
        <begin position="1"/>
        <end position="30"/>
    </location>
</feature>
<accession>A0AAD5PS00</accession>
<evidence type="ECO:0000313" key="3">
    <source>
        <dbReference type="Proteomes" id="UP000820818"/>
    </source>
</evidence>
<comment type="caution">
    <text evidence="2">The sequence shown here is derived from an EMBL/GenBank/DDBJ whole genome shotgun (WGS) entry which is preliminary data.</text>
</comment>
<gene>
    <name evidence="2" type="ORF">GHT06_017155</name>
</gene>
<keyword evidence="3" id="KW-1185">Reference proteome</keyword>
<sequence length="257" mass="29582">MDPSRRTLHPAPSFSQKLKKKEPGSSHPDPTFKLLNYMASSKPLKPATTWNQGSSKYKSLLTRRTRTHLTWIPSHIGIPGNEAADKLASDQAGIPHTNKIHNTLTAPELIEKYKKQWSAETLIKLKKLWQTLSQLKKQTKCPRVASPSHQTCLYCPPPTQIRSQQTQLFPQQTRHGCLSPLCRHGCPELEDTKHVLMKFKFYNNLHASIKQYFMENQLTWEINNLLGLNMSLDKRKQLQIRDVLVSFLRKSKLLQII</sequence>
<name>A0AAD5PS00_9CRUS</name>